<evidence type="ECO:0000313" key="1">
    <source>
        <dbReference type="EMBL" id="KAJ7350072.1"/>
    </source>
</evidence>
<proteinExistence type="predicted"/>
<dbReference type="Proteomes" id="UP001218218">
    <property type="component" value="Unassembled WGS sequence"/>
</dbReference>
<sequence>MPHEDQTPEFIAARIAATERAVQWAREAEFQRECLDMLGDGWLWDHCRANQAFRDYCHVRWAKIQRADNRRISRKHSLERLAQMQHEEAEAQAKSERHVQHQLDLTTGTAACVHAAEDANCPWAPRSTNWADKSGGWGSGWGGEWGDVDIQKDGWGWCTGGTFEIADGDRVSPLLLPLHDSQFPLVVYLHPL</sequence>
<protein>
    <submittedName>
        <fullName evidence="1">Uncharacterized protein</fullName>
    </submittedName>
</protein>
<dbReference type="AlphaFoldDB" id="A0AAD7A5R5"/>
<reference evidence="1" key="1">
    <citation type="submission" date="2023-03" db="EMBL/GenBank/DDBJ databases">
        <title>Massive genome expansion in bonnet fungi (Mycena s.s.) driven by repeated elements and novel gene families across ecological guilds.</title>
        <authorList>
            <consortium name="Lawrence Berkeley National Laboratory"/>
            <person name="Harder C.B."/>
            <person name="Miyauchi S."/>
            <person name="Viragh M."/>
            <person name="Kuo A."/>
            <person name="Thoen E."/>
            <person name="Andreopoulos B."/>
            <person name="Lu D."/>
            <person name="Skrede I."/>
            <person name="Drula E."/>
            <person name="Henrissat B."/>
            <person name="Morin E."/>
            <person name="Kohler A."/>
            <person name="Barry K."/>
            <person name="LaButti K."/>
            <person name="Morin E."/>
            <person name="Salamov A."/>
            <person name="Lipzen A."/>
            <person name="Mereny Z."/>
            <person name="Hegedus B."/>
            <person name="Baldrian P."/>
            <person name="Stursova M."/>
            <person name="Weitz H."/>
            <person name="Taylor A."/>
            <person name="Grigoriev I.V."/>
            <person name="Nagy L.G."/>
            <person name="Martin F."/>
            <person name="Kauserud H."/>
        </authorList>
    </citation>
    <scope>NUCLEOTIDE SEQUENCE</scope>
    <source>
        <strain evidence="1">CBHHK002</strain>
    </source>
</reference>
<comment type="caution">
    <text evidence="1">The sequence shown here is derived from an EMBL/GenBank/DDBJ whole genome shotgun (WGS) entry which is preliminary data.</text>
</comment>
<keyword evidence="2" id="KW-1185">Reference proteome</keyword>
<evidence type="ECO:0000313" key="2">
    <source>
        <dbReference type="Proteomes" id="UP001218218"/>
    </source>
</evidence>
<gene>
    <name evidence="1" type="ORF">DFH08DRAFT_958996</name>
</gene>
<accession>A0AAD7A5R5</accession>
<organism evidence="1 2">
    <name type="scientific">Mycena albidolilacea</name>
    <dbReference type="NCBI Taxonomy" id="1033008"/>
    <lineage>
        <taxon>Eukaryota</taxon>
        <taxon>Fungi</taxon>
        <taxon>Dikarya</taxon>
        <taxon>Basidiomycota</taxon>
        <taxon>Agaricomycotina</taxon>
        <taxon>Agaricomycetes</taxon>
        <taxon>Agaricomycetidae</taxon>
        <taxon>Agaricales</taxon>
        <taxon>Marasmiineae</taxon>
        <taxon>Mycenaceae</taxon>
        <taxon>Mycena</taxon>
    </lineage>
</organism>
<dbReference type="EMBL" id="JARIHO010000015">
    <property type="protein sequence ID" value="KAJ7350072.1"/>
    <property type="molecule type" value="Genomic_DNA"/>
</dbReference>
<name>A0AAD7A5R5_9AGAR</name>